<evidence type="ECO:0000313" key="6">
    <source>
        <dbReference type="Proteomes" id="UP000769156"/>
    </source>
</evidence>
<dbReference type="InterPro" id="IPR014710">
    <property type="entry name" value="RmlC-like_jellyroll"/>
</dbReference>
<dbReference type="GO" id="GO:0043565">
    <property type="term" value="F:sequence-specific DNA binding"/>
    <property type="evidence" value="ECO:0007669"/>
    <property type="project" value="InterPro"/>
</dbReference>
<dbReference type="EMBL" id="DYVY01000063">
    <property type="protein sequence ID" value="HJF93926.1"/>
    <property type="molecule type" value="Genomic_DNA"/>
</dbReference>
<evidence type="ECO:0000313" key="5">
    <source>
        <dbReference type="EMBL" id="HJF93926.1"/>
    </source>
</evidence>
<dbReference type="InterPro" id="IPR050204">
    <property type="entry name" value="AraC_XylS_family_regulators"/>
</dbReference>
<keyword evidence="3" id="KW-0804">Transcription</keyword>
<evidence type="ECO:0000259" key="4">
    <source>
        <dbReference type="PROSITE" id="PS01124"/>
    </source>
</evidence>
<evidence type="ECO:0000256" key="1">
    <source>
        <dbReference type="ARBA" id="ARBA00023015"/>
    </source>
</evidence>
<gene>
    <name evidence="5" type="ORF">K8V82_03950</name>
</gene>
<dbReference type="Proteomes" id="UP000769156">
    <property type="component" value="Unassembled WGS sequence"/>
</dbReference>
<dbReference type="InterPro" id="IPR037923">
    <property type="entry name" value="HTH-like"/>
</dbReference>
<dbReference type="PRINTS" id="PR00032">
    <property type="entry name" value="HTHARAC"/>
</dbReference>
<dbReference type="InterPro" id="IPR009057">
    <property type="entry name" value="Homeodomain-like_sf"/>
</dbReference>
<proteinExistence type="predicted"/>
<dbReference type="InterPro" id="IPR020449">
    <property type="entry name" value="Tscrpt_reg_AraC-type_HTH"/>
</dbReference>
<organism evidence="5 6">
    <name type="scientific">Lachnoclostridium phocaeense</name>
    <dbReference type="NCBI Taxonomy" id="1871021"/>
    <lineage>
        <taxon>Bacteria</taxon>
        <taxon>Bacillati</taxon>
        <taxon>Bacillota</taxon>
        <taxon>Clostridia</taxon>
        <taxon>Lachnospirales</taxon>
        <taxon>Lachnospiraceae</taxon>
    </lineage>
</organism>
<evidence type="ECO:0000256" key="2">
    <source>
        <dbReference type="ARBA" id="ARBA00023125"/>
    </source>
</evidence>
<evidence type="ECO:0000256" key="3">
    <source>
        <dbReference type="ARBA" id="ARBA00023163"/>
    </source>
</evidence>
<dbReference type="Pfam" id="PF02311">
    <property type="entry name" value="AraC_binding"/>
    <property type="match status" value="1"/>
</dbReference>
<dbReference type="SUPFAM" id="SSF51215">
    <property type="entry name" value="Regulatory protein AraC"/>
    <property type="match status" value="1"/>
</dbReference>
<dbReference type="PROSITE" id="PS01124">
    <property type="entry name" value="HTH_ARAC_FAMILY_2"/>
    <property type="match status" value="1"/>
</dbReference>
<dbReference type="SMART" id="SM00342">
    <property type="entry name" value="HTH_ARAC"/>
    <property type="match status" value="1"/>
</dbReference>
<dbReference type="SUPFAM" id="SSF46689">
    <property type="entry name" value="Homeodomain-like"/>
    <property type="match status" value="2"/>
</dbReference>
<feature type="domain" description="HTH araC/xylS-type" evidence="4">
    <location>
        <begin position="170"/>
        <end position="268"/>
    </location>
</feature>
<dbReference type="InterPro" id="IPR003313">
    <property type="entry name" value="AraC-bd"/>
</dbReference>
<sequence length="304" mass="34964">MKDEFEVISHGAADYKVFVVNLLYRTPHIHKDFEICLILEGSVRLLSRGREYRYEKGALWVINPLESHELAADQPALILSLQVSPTFFASAFPQIEHTEFLQPPAAARTALLAQTFLDIARAYFDHAGEPSLRCVGLIFLFFDSLLLHFPHTCMTEKERQISANKAQRIRRISDYIDSHYSEKLLLTDVAADLGLTMSYLSHFFKASFGMSFQEYVMKLRCEKARQLLLLTDFSLLDISMACGFSDIKYFNKGFSRQFGCSPRQYRRQFQHEELAQQQKSMLSTQEVLSAATSRVILEKYLRSS</sequence>
<keyword evidence="2" id="KW-0238">DNA-binding</keyword>
<reference evidence="5" key="2">
    <citation type="submission" date="2021-09" db="EMBL/GenBank/DDBJ databases">
        <authorList>
            <person name="Gilroy R."/>
        </authorList>
    </citation>
    <scope>NUCLEOTIDE SEQUENCE</scope>
    <source>
        <strain evidence="5">ChiSjej5B23-16112</strain>
    </source>
</reference>
<protein>
    <submittedName>
        <fullName evidence="5">AraC family transcriptional regulator</fullName>
    </submittedName>
</protein>
<dbReference type="Gene3D" id="1.10.10.60">
    <property type="entry name" value="Homeodomain-like"/>
    <property type="match status" value="2"/>
</dbReference>
<name>A0A921LDH0_9FIRM</name>
<dbReference type="AlphaFoldDB" id="A0A921LDH0"/>
<dbReference type="Gene3D" id="2.60.120.10">
    <property type="entry name" value="Jelly Rolls"/>
    <property type="match status" value="1"/>
</dbReference>
<accession>A0A921LDH0</accession>
<comment type="caution">
    <text evidence="5">The sequence shown here is derived from an EMBL/GenBank/DDBJ whole genome shotgun (WGS) entry which is preliminary data.</text>
</comment>
<keyword evidence="1" id="KW-0805">Transcription regulation</keyword>
<reference evidence="5" key="1">
    <citation type="journal article" date="2021" name="PeerJ">
        <title>Extensive microbial diversity within the chicken gut microbiome revealed by metagenomics and culture.</title>
        <authorList>
            <person name="Gilroy R."/>
            <person name="Ravi A."/>
            <person name="Getino M."/>
            <person name="Pursley I."/>
            <person name="Horton D.L."/>
            <person name="Alikhan N.F."/>
            <person name="Baker D."/>
            <person name="Gharbi K."/>
            <person name="Hall N."/>
            <person name="Watson M."/>
            <person name="Adriaenssens E.M."/>
            <person name="Foster-Nyarko E."/>
            <person name="Jarju S."/>
            <person name="Secka A."/>
            <person name="Antonio M."/>
            <person name="Oren A."/>
            <person name="Chaudhuri R.R."/>
            <person name="La Ragione R."/>
            <person name="Hildebrand F."/>
            <person name="Pallen M.J."/>
        </authorList>
    </citation>
    <scope>NUCLEOTIDE SEQUENCE</scope>
    <source>
        <strain evidence="5">ChiSjej5B23-16112</strain>
    </source>
</reference>
<dbReference type="Pfam" id="PF12833">
    <property type="entry name" value="HTH_18"/>
    <property type="match status" value="1"/>
</dbReference>
<dbReference type="PANTHER" id="PTHR46796">
    <property type="entry name" value="HTH-TYPE TRANSCRIPTIONAL ACTIVATOR RHAS-RELATED"/>
    <property type="match status" value="1"/>
</dbReference>
<dbReference type="InterPro" id="IPR018060">
    <property type="entry name" value="HTH_AraC"/>
</dbReference>
<dbReference type="GO" id="GO:0003700">
    <property type="term" value="F:DNA-binding transcription factor activity"/>
    <property type="evidence" value="ECO:0007669"/>
    <property type="project" value="InterPro"/>
</dbReference>